<evidence type="ECO:0000256" key="4">
    <source>
        <dbReference type="ARBA" id="ARBA00022679"/>
    </source>
</evidence>
<dbReference type="PANTHER" id="PTHR19297:SF191">
    <property type="entry name" value="PROTEIN XYLOSYLTRANSFERASE"/>
    <property type="match status" value="1"/>
</dbReference>
<comment type="similarity">
    <text evidence="10">Belongs to the glycosyltransferase 14 family.</text>
</comment>
<dbReference type="GO" id="GO:0008375">
    <property type="term" value="F:acetylglucosaminyltransferase activity"/>
    <property type="evidence" value="ECO:0007669"/>
    <property type="project" value="TreeGrafter"/>
</dbReference>
<keyword evidence="6" id="KW-0735">Signal-anchor</keyword>
<sequence length="183" mass="21189">MDSLTNEERDFPIAYSVLVYESPEQFEILLRAIYRPQNAYCVHVDRKTTENVFNEISCIAQCFLNVKLASKRMEVEWGKIGIVLAELSCMKDLLSFSKWKYFMNITGREFPLRTNYELVKILKIYNGSNDGESTIKRANKDRWAIGEKPPHDIHPVKGSVHVTLNRKFVENLVNNSEVLKDKG</sequence>
<comment type="pathway">
    <text evidence="2">Protein modification; protein glycosylation.</text>
</comment>
<dbReference type="GO" id="GO:0016020">
    <property type="term" value="C:membrane"/>
    <property type="evidence" value="ECO:0007669"/>
    <property type="project" value="UniProtKB-SubCell"/>
</dbReference>
<keyword evidence="8" id="KW-0472">Membrane</keyword>
<evidence type="ECO:0000256" key="9">
    <source>
        <dbReference type="ARBA" id="ARBA00023180"/>
    </source>
</evidence>
<evidence type="ECO:0000313" key="11">
    <source>
        <dbReference type="EnsemblMetazoa" id="G18387.2:cds"/>
    </source>
</evidence>
<dbReference type="EnsemblMetazoa" id="G18387.2">
    <property type="protein sequence ID" value="G18387.2:cds"/>
    <property type="gene ID" value="G18387"/>
</dbReference>
<dbReference type="Proteomes" id="UP000005408">
    <property type="component" value="Unassembled WGS sequence"/>
</dbReference>
<evidence type="ECO:0000256" key="5">
    <source>
        <dbReference type="ARBA" id="ARBA00022692"/>
    </source>
</evidence>
<name>A0A8W8JBS0_MAGGI</name>
<dbReference type="InterPro" id="IPR003406">
    <property type="entry name" value="Glyco_trans_14"/>
</dbReference>
<keyword evidence="7" id="KW-1133">Transmembrane helix</keyword>
<reference evidence="11" key="1">
    <citation type="submission" date="2022-08" db="UniProtKB">
        <authorList>
            <consortium name="EnsemblMetazoa"/>
        </authorList>
    </citation>
    <scope>IDENTIFICATION</scope>
    <source>
        <strain evidence="11">05x7-T-G4-1.051#20</strain>
    </source>
</reference>
<keyword evidence="5" id="KW-0812">Transmembrane</keyword>
<dbReference type="AlphaFoldDB" id="A0A8W8JBS0"/>
<evidence type="ECO:0000313" key="12">
    <source>
        <dbReference type="Proteomes" id="UP000005408"/>
    </source>
</evidence>
<protein>
    <submittedName>
        <fullName evidence="11">Uncharacterized protein</fullName>
    </submittedName>
</protein>
<keyword evidence="3" id="KW-0328">Glycosyltransferase</keyword>
<comment type="subcellular location">
    <subcellularLocation>
        <location evidence="1">Membrane</location>
        <topology evidence="1">Single-pass type II membrane protein</topology>
    </subcellularLocation>
</comment>
<evidence type="ECO:0000256" key="6">
    <source>
        <dbReference type="ARBA" id="ARBA00022968"/>
    </source>
</evidence>
<organism evidence="11 12">
    <name type="scientific">Magallana gigas</name>
    <name type="common">Pacific oyster</name>
    <name type="synonym">Crassostrea gigas</name>
    <dbReference type="NCBI Taxonomy" id="29159"/>
    <lineage>
        <taxon>Eukaryota</taxon>
        <taxon>Metazoa</taxon>
        <taxon>Spiralia</taxon>
        <taxon>Lophotrochozoa</taxon>
        <taxon>Mollusca</taxon>
        <taxon>Bivalvia</taxon>
        <taxon>Autobranchia</taxon>
        <taxon>Pteriomorphia</taxon>
        <taxon>Ostreida</taxon>
        <taxon>Ostreoidea</taxon>
        <taxon>Ostreidae</taxon>
        <taxon>Magallana</taxon>
    </lineage>
</organism>
<evidence type="ECO:0000256" key="7">
    <source>
        <dbReference type="ARBA" id="ARBA00022989"/>
    </source>
</evidence>
<keyword evidence="12" id="KW-1185">Reference proteome</keyword>
<evidence type="ECO:0000256" key="2">
    <source>
        <dbReference type="ARBA" id="ARBA00004922"/>
    </source>
</evidence>
<evidence type="ECO:0000256" key="10">
    <source>
        <dbReference type="ARBA" id="ARBA00038150"/>
    </source>
</evidence>
<dbReference type="PANTHER" id="PTHR19297">
    <property type="entry name" value="GLYCOSYLTRANSFERASE 14 FAMILY MEMBER"/>
    <property type="match status" value="1"/>
</dbReference>
<keyword evidence="4" id="KW-0808">Transferase</keyword>
<proteinExistence type="inferred from homology"/>
<accession>A0A8W8JBS0</accession>
<evidence type="ECO:0000256" key="1">
    <source>
        <dbReference type="ARBA" id="ARBA00004606"/>
    </source>
</evidence>
<dbReference type="Pfam" id="PF02485">
    <property type="entry name" value="Branch"/>
    <property type="match status" value="1"/>
</dbReference>
<evidence type="ECO:0000256" key="3">
    <source>
        <dbReference type="ARBA" id="ARBA00022676"/>
    </source>
</evidence>
<evidence type="ECO:0000256" key="8">
    <source>
        <dbReference type="ARBA" id="ARBA00023136"/>
    </source>
</evidence>
<keyword evidence="9" id="KW-0325">Glycoprotein</keyword>